<evidence type="ECO:0000259" key="2">
    <source>
        <dbReference type="Pfam" id="PF13474"/>
    </source>
</evidence>
<dbReference type="SUPFAM" id="SSF54427">
    <property type="entry name" value="NTF2-like"/>
    <property type="match status" value="1"/>
</dbReference>
<organism evidence="3 4">
    <name type="scientific">Rhodanobacter glycinis</name>
    <dbReference type="NCBI Taxonomy" id="582702"/>
    <lineage>
        <taxon>Bacteria</taxon>
        <taxon>Pseudomonadati</taxon>
        <taxon>Pseudomonadota</taxon>
        <taxon>Gammaproteobacteria</taxon>
        <taxon>Lysobacterales</taxon>
        <taxon>Rhodanobacteraceae</taxon>
        <taxon>Rhodanobacter</taxon>
    </lineage>
</organism>
<feature type="region of interest" description="Disordered" evidence="1">
    <location>
        <begin position="17"/>
        <end position="43"/>
    </location>
</feature>
<keyword evidence="4" id="KW-1185">Reference proteome</keyword>
<dbReference type="RefSeq" id="WP_140648459.1">
    <property type="nucleotide sequence ID" value="NZ_RCZB01000002.1"/>
</dbReference>
<name>A0A502CC99_9GAMM</name>
<dbReference type="InterPro" id="IPR037401">
    <property type="entry name" value="SnoaL-like"/>
</dbReference>
<gene>
    <name evidence="3" type="ORF">EAH88_01460</name>
</gene>
<evidence type="ECO:0000313" key="4">
    <source>
        <dbReference type="Proteomes" id="UP000319486"/>
    </source>
</evidence>
<accession>A0A502CC99</accession>
<feature type="compositionally biased region" description="Basic and acidic residues" evidence="1">
    <location>
        <begin position="19"/>
        <end position="43"/>
    </location>
</feature>
<reference evidence="3 4" key="1">
    <citation type="journal article" date="2019" name="Environ. Microbiol.">
        <title>Species interactions and distinct microbial communities in high Arctic permafrost affected cryosols are associated with the CH4 and CO2 gas fluxes.</title>
        <authorList>
            <person name="Altshuler I."/>
            <person name="Hamel J."/>
            <person name="Turney S."/>
            <person name="Magnuson E."/>
            <person name="Levesque R."/>
            <person name="Greer C."/>
            <person name="Whyte L.G."/>
        </authorList>
    </citation>
    <scope>NUCLEOTIDE SEQUENCE [LARGE SCALE GENOMIC DNA]</scope>
    <source>
        <strain evidence="3 4">S13Y</strain>
    </source>
</reference>
<dbReference type="Gene3D" id="3.10.450.50">
    <property type="match status" value="1"/>
</dbReference>
<evidence type="ECO:0000313" key="3">
    <source>
        <dbReference type="EMBL" id="TPG11245.1"/>
    </source>
</evidence>
<feature type="domain" description="SnoaL-like" evidence="2">
    <location>
        <begin position="47"/>
        <end position="167"/>
    </location>
</feature>
<dbReference type="Proteomes" id="UP000319486">
    <property type="component" value="Unassembled WGS sequence"/>
</dbReference>
<dbReference type="AlphaFoldDB" id="A0A502CC99"/>
<sequence length="179" mass="19596">MPALTIAQRDTECIASSLPDDREGIADRAGESTHRRPSGADDAGRAVRHVIHAQADAIRRKDADAVMACNVPDIRAFGIVAPLRRPDAAAIREQLEYWFAAFAGPLDCEVHEPDISTIGDTACARYLQRFSGINMRGMAVELWVRVTMGLHRIDGRWLVAHEHLSDPLGHDAAPAQSKL</sequence>
<evidence type="ECO:0000256" key="1">
    <source>
        <dbReference type="SAM" id="MobiDB-lite"/>
    </source>
</evidence>
<dbReference type="EMBL" id="RCZO01000001">
    <property type="protein sequence ID" value="TPG11245.1"/>
    <property type="molecule type" value="Genomic_DNA"/>
</dbReference>
<dbReference type="InterPro" id="IPR032710">
    <property type="entry name" value="NTF2-like_dom_sf"/>
</dbReference>
<dbReference type="OrthoDB" id="9812295at2"/>
<protein>
    <submittedName>
        <fullName evidence="3">DUF4440 domain-containing protein</fullName>
    </submittedName>
</protein>
<proteinExistence type="predicted"/>
<comment type="caution">
    <text evidence="3">The sequence shown here is derived from an EMBL/GenBank/DDBJ whole genome shotgun (WGS) entry which is preliminary data.</text>
</comment>
<dbReference type="Pfam" id="PF13474">
    <property type="entry name" value="SnoaL_3"/>
    <property type="match status" value="1"/>
</dbReference>